<evidence type="ECO:0000313" key="2">
    <source>
        <dbReference type="EMBL" id="MEE1944242.1"/>
    </source>
</evidence>
<dbReference type="Pfam" id="PF14376">
    <property type="entry name" value="Haem_bd"/>
    <property type="match status" value="1"/>
</dbReference>
<dbReference type="Proteomes" id="UP001336835">
    <property type="component" value="Unassembled WGS sequence"/>
</dbReference>
<evidence type="ECO:0000259" key="1">
    <source>
        <dbReference type="SMART" id="SM01235"/>
    </source>
</evidence>
<sequence length="154" mass="17751">MKGTKKVLLGILVIVVVIQFIHPARNQSGQAMPNDISKIVAIPKDVQGILKKACYDCHSNNTEYPWYTNIQPIHWFMNYHIVSGKEELNFNEFGTYTPRRQQSKLRSIENSLKDGTMPLSSYTLIHRNAILSEVEKSQIINWVQKSKDSLKKYN</sequence>
<evidence type="ECO:0000313" key="3">
    <source>
        <dbReference type="Proteomes" id="UP001336835"/>
    </source>
</evidence>
<organism evidence="2 3">
    <name type="scientific">Pedobacter albus</name>
    <dbReference type="NCBI Taxonomy" id="3113905"/>
    <lineage>
        <taxon>Bacteria</taxon>
        <taxon>Pseudomonadati</taxon>
        <taxon>Bacteroidota</taxon>
        <taxon>Sphingobacteriia</taxon>
        <taxon>Sphingobacteriales</taxon>
        <taxon>Sphingobacteriaceae</taxon>
        <taxon>Pedobacter</taxon>
    </lineage>
</organism>
<proteinExistence type="predicted"/>
<feature type="domain" description="Haem-binding" evidence="1">
    <location>
        <begin position="12"/>
        <end position="147"/>
    </location>
</feature>
<dbReference type="EMBL" id="JAZDQT010000001">
    <property type="protein sequence ID" value="MEE1944242.1"/>
    <property type="molecule type" value="Genomic_DNA"/>
</dbReference>
<reference evidence="2 3" key="1">
    <citation type="submission" date="2024-01" db="EMBL/GenBank/DDBJ databases">
        <title>Pedobacter sp. nov., isolated from fresh soil.</title>
        <authorList>
            <person name="Le N.T.T."/>
        </authorList>
    </citation>
    <scope>NUCLEOTIDE SEQUENCE [LARGE SCALE GENOMIC DNA]</scope>
    <source>
        <strain evidence="2 3">KR3-3</strain>
    </source>
</reference>
<accession>A0ABU7I4B7</accession>
<dbReference type="InterPro" id="IPR025992">
    <property type="entry name" value="Haem-bd"/>
</dbReference>
<dbReference type="RefSeq" id="WP_330106617.1">
    <property type="nucleotide sequence ID" value="NZ_JAZDQT010000001.1"/>
</dbReference>
<keyword evidence="3" id="KW-1185">Reference proteome</keyword>
<dbReference type="SMART" id="SM01235">
    <property type="entry name" value="Haem_bd"/>
    <property type="match status" value="1"/>
</dbReference>
<gene>
    <name evidence="2" type="ORF">VRU48_03920</name>
</gene>
<name>A0ABU7I4B7_9SPHI</name>
<protein>
    <submittedName>
        <fullName evidence="2">Heme-binding domain-containing protein</fullName>
    </submittedName>
</protein>
<comment type="caution">
    <text evidence="2">The sequence shown here is derived from an EMBL/GenBank/DDBJ whole genome shotgun (WGS) entry which is preliminary data.</text>
</comment>